<dbReference type="EMBL" id="DTGT01000195">
    <property type="protein sequence ID" value="HGH60907.1"/>
    <property type="molecule type" value="Genomic_DNA"/>
</dbReference>
<feature type="domain" description="N-acetyltransferase" evidence="2">
    <location>
        <begin position="4"/>
        <end position="160"/>
    </location>
</feature>
<organism evidence="3">
    <name type="scientific">Desulfomonile tiedjei</name>
    <dbReference type="NCBI Taxonomy" id="2358"/>
    <lineage>
        <taxon>Bacteria</taxon>
        <taxon>Pseudomonadati</taxon>
        <taxon>Thermodesulfobacteriota</taxon>
        <taxon>Desulfomonilia</taxon>
        <taxon>Desulfomonilales</taxon>
        <taxon>Desulfomonilaceae</taxon>
        <taxon>Desulfomonile</taxon>
    </lineage>
</organism>
<dbReference type="PANTHER" id="PTHR13947">
    <property type="entry name" value="GNAT FAMILY N-ACETYLTRANSFERASE"/>
    <property type="match status" value="1"/>
</dbReference>
<dbReference type="CDD" id="cd04301">
    <property type="entry name" value="NAT_SF"/>
    <property type="match status" value="1"/>
</dbReference>
<dbReference type="AlphaFoldDB" id="A0A7C4AS04"/>
<gene>
    <name evidence="3" type="ORF">ENV54_06375</name>
</gene>
<reference evidence="3" key="1">
    <citation type="journal article" date="2020" name="mSystems">
        <title>Genome- and Community-Level Interaction Insights into Carbon Utilization and Element Cycling Functions of Hydrothermarchaeota in Hydrothermal Sediment.</title>
        <authorList>
            <person name="Zhou Z."/>
            <person name="Liu Y."/>
            <person name="Xu W."/>
            <person name="Pan J."/>
            <person name="Luo Z.H."/>
            <person name="Li M."/>
        </authorList>
    </citation>
    <scope>NUCLEOTIDE SEQUENCE [LARGE SCALE GENOMIC DNA]</scope>
    <source>
        <strain evidence="3">SpSt-769</strain>
    </source>
</reference>
<keyword evidence="1 3" id="KW-0808">Transferase</keyword>
<dbReference type="InterPro" id="IPR000182">
    <property type="entry name" value="GNAT_dom"/>
</dbReference>
<accession>A0A7C4AS04</accession>
<dbReference type="SUPFAM" id="SSF55729">
    <property type="entry name" value="Acyl-CoA N-acyltransferases (Nat)"/>
    <property type="match status" value="1"/>
</dbReference>
<evidence type="ECO:0000259" key="2">
    <source>
        <dbReference type="PROSITE" id="PS51186"/>
    </source>
</evidence>
<evidence type="ECO:0000313" key="3">
    <source>
        <dbReference type="EMBL" id="HGH60907.1"/>
    </source>
</evidence>
<dbReference type="InterPro" id="IPR016181">
    <property type="entry name" value="Acyl_CoA_acyltransferase"/>
</dbReference>
<sequence>MDAAICKGYRPGCIGKIVALHALYYSDVAGFGVRFEAKVAKELSEFCERYNEHRDGLWLALRDGEIHGSIAIDAIHAETQGAHLRWFITAEGVRGKGIGNALISSAVEFCRSNNYKRVYLWTFEGLAAARHLYEKYGFRLALQQRGTQWGTEVTEQLFELRS</sequence>
<name>A0A7C4AS04_9BACT</name>
<dbReference type="Gene3D" id="3.40.630.30">
    <property type="match status" value="1"/>
</dbReference>
<dbReference type="GO" id="GO:0008080">
    <property type="term" value="F:N-acetyltransferase activity"/>
    <property type="evidence" value="ECO:0007669"/>
    <property type="project" value="InterPro"/>
</dbReference>
<dbReference type="Pfam" id="PF00583">
    <property type="entry name" value="Acetyltransf_1"/>
    <property type="match status" value="1"/>
</dbReference>
<dbReference type="InterPro" id="IPR050769">
    <property type="entry name" value="NAT_camello-type"/>
</dbReference>
<evidence type="ECO:0000256" key="1">
    <source>
        <dbReference type="ARBA" id="ARBA00022679"/>
    </source>
</evidence>
<dbReference type="PROSITE" id="PS51186">
    <property type="entry name" value="GNAT"/>
    <property type="match status" value="1"/>
</dbReference>
<dbReference type="PANTHER" id="PTHR13947:SF37">
    <property type="entry name" value="LD18367P"/>
    <property type="match status" value="1"/>
</dbReference>
<comment type="caution">
    <text evidence="3">The sequence shown here is derived from an EMBL/GenBank/DDBJ whole genome shotgun (WGS) entry which is preliminary data.</text>
</comment>
<proteinExistence type="predicted"/>
<protein>
    <submittedName>
        <fullName evidence="3">GNAT family N-acetyltransferase</fullName>
    </submittedName>
</protein>